<keyword evidence="5 6" id="KW-0472">Membrane</keyword>
<comment type="caution">
    <text evidence="8">The sequence shown here is derived from an EMBL/GenBank/DDBJ whole genome shotgun (WGS) entry which is preliminary data.</text>
</comment>
<dbReference type="RefSeq" id="WP_377928001.1">
    <property type="nucleotide sequence ID" value="NZ_JBHUEM010000011.1"/>
</dbReference>
<feature type="domain" description="GtrA/DPMS transmembrane" evidence="7">
    <location>
        <begin position="9"/>
        <end position="120"/>
    </location>
</feature>
<feature type="transmembrane region" description="Helical" evidence="6">
    <location>
        <begin position="7"/>
        <end position="28"/>
    </location>
</feature>
<evidence type="ECO:0000256" key="5">
    <source>
        <dbReference type="ARBA" id="ARBA00023136"/>
    </source>
</evidence>
<feature type="transmembrane region" description="Helical" evidence="6">
    <location>
        <begin position="70"/>
        <end position="91"/>
    </location>
</feature>
<evidence type="ECO:0000256" key="1">
    <source>
        <dbReference type="ARBA" id="ARBA00004141"/>
    </source>
</evidence>
<comment type="similarity">
    <text evidence="2">Belongs to the GtrA family.</text>
</comment>
<accession>A0ABW4LRW2</accession>
<proteinExistence type="inferred from homology"/>
<keyword evidence="9" id="KW-1185">Reference proteome</keyword>
<evidence type="ECO:0000256" key="2">
    <source>
        <dbReference type="ARBA" id="ARBA00009399"/>
    </source>
</evidence>
<dbReference type="Proteomes" id="UP001597214">
    <property type="component" value="Unassembled WGS sequence"/>
</dbReference>
<dbReference type="EMBL" id="JBHUEM010000011">
    <property type="protein sequence ID" value="MFD1736828.1"/>
    <property type="molecule type" value="Genomic_DNA"/>
</dbReference>
<evidence type="ECO:0000259" key="7">
    <source>
        <dbReference type="Pfam" id="PF04138"/>
    </source>
</evidence>
<keyword evidence="4 6" id="KW-1133">Transmembrane helix</keyword>
<dbReference type="Pfam" id="PF04138">
    <property type="entry name" value="GtrA_DPMS_TM"/>
    <property type="match status" value="1"/>
</dbReference>
<dbReference type="InterPro" id="IPR051401">
    <property type="entry name" value="GtrA_CellWall_Glycosyl"/>
</dbReference>
<evidence type="ECO:0000313" key="9">
    <source>
        <dbReference type="Proteomes" id="UP001597214"/>
    </source>
</evidence>
<evidence type="ECO:0000256" key="4">
    <source>
        <dbReference type="ARBA" id="ARBA00022989"/>
    </source>
</evidence>
<dbReference type="PANTHER" id="PTHR38459:SF1">
    <property type="entry name" value="PROPHAGE BACTOPRENOL-LINKED GLUCOSE TRANSLOCASE HOMOLOG"/>
    <property type="match status" value="1"/>
</dbReference>
<protein>
    <submittedName>
        <fullName evidence="8">GtrA family protein</fullName>
    </submittedName>
</protein>
<comment type="subcellular location">
    <subcellularLocation>
        <location evidence="1">Membrane</location>
        <topology evidence="1">Multi-pass membrane protein</topology>
    </subcellularLocation>
</comment>
<reference evidence="9" key="1">
    <citation type="journal article" date="2019" name="Int. J. Syst. Evol. Microbiol.">
        <title>The Global Catalogue of Microorganisms (GCM) 10K type strain sequencing project: providing services to taxonomists for standard genome sequencing and annotation.</title>
        <authorList>
            <consortium name="The Broad Institute Genomics Platform"/>
            <consortium name="The Broad Institute Genome Sequencing Center for Infectious Disease"/>
            <person name="Wu L."/>
            <person name="Ma J."/>
        </authorList>
    </citation>
    <scope>NUCLEOTIDE SEQUENCE [LARGE SCALE GENOMIC DNA]</scope>
    <source>
        <strain evidence="9">CCUG 49339</strain>
    </source>
</reference>
<sequence>MFIPHEVIRFIIVGFMNTFNYYVLYLLFFHLFGWHYMVSHVLAFIISMIGSFFMNSYFTYKTKPTWKKFFQFPLTYVVNITVTSTAIFLLVEVMKLNETISPLLASVIAIPFTFIISKKILVKDETKTS</sequence>
<name>A0ABW4LRW2_9BACI</name>
<evidence type="ECO:0000313" key="8">
    <source>
        <dbReference type="EMBL" id="MFD1736828.1"/>
    </source>
</evidence>
<organism evidence="8 9">
    <name type="scientific">Bacillus salitolerans</name>
    <dbReference type="NCBI Taxonomy" id="1437434"/>
    <lineage>
        <taxon>Bacteria</taxon>
        <taxon>Bacillati</taxon>
        <taxon>Bacillota</taxon>
        <taxon>Bacilli</taxon>
        <taxon>Bacillales</taxon>
        <taxon>Bacillaceae</taxon>
        <taxon>Bacillus</taxon>
    </lineage>
</organism>
<dbReference type="InterPro" id="IPR007267">
    <property type="entry name" value="GtrA_DPMS_TM"/>
</dbReference>
<evidence type="ECO:0000256" key="6">
    <source>
        <dbReference type="SAM" id="Phobius"/>
    </source>
</evidence>
<feature type="transmembrane region" description="Helical" evidence="6">
    <location>
        <begin position="103"/>
        <end position="121"/>
    </location>
</feature>
<keyword evidence="3 6" id="KW-0812">Transmembrane</keyword>
<feature type="transmembrane region" description="Helical" evidence="6">
    <location>
        <begin position="34"/>
        <end position="58"/>
    </location>
</feature>
<gene>
    <name evidence="8" type="ORF">ACFSCX_09635</name>
</gene>
<dbReference type="PANTHER" id="PTHR38459">
    <property type="entry name" value="PROPHAGE BACTOPRENOL-LINKED GLUCOSE TRANSLOCASE HOMOLOG"/>
    <property type="match status" value="1"/>
</dbReference>
<evidence type="ECO:0000256" key="3">
    <source>
        <dbReference type="ARBA" id="ARBA00022692"/>
    </source>
</evidence>